<comment type="similarity">
    <text evidence="1">Belongs to the Ntn-hydrolase family.</text>
</comment>
<sequence>MFHLGAVGAVAFDRKKRLASGTSTAGEPGKLHGIVSATGTAIGCGIYVDKSGSVSVSGCDKAIYKHAPARRILRRLRRKATSIDNVVAEILRDFEEETGGASPPESDVGVIALTSEGIPSVSFKCAHFPWAYCDRGYVYYGCTRNEKFSEKIDVLERPSDCMCEDSN</sequence>
<dbReference type="InterPro" id="IPR000246">
    <property type="entry name" value="Peptidase_T2"/>
</dbReference>
<dbReference type="SUPFAM" id="SSF56235">
    <property type="entry name" value="N-terminal nucleophile aminohydrolases (Ntn hydrolases)"/>
    <property type="match status" value="1"/>
</dbReference>
<dbReference type="GO" id="GO:0005737">
    <property type="term" value="C:cytoplasm"/>
    <property type="evidence" value="ECO:0007669"/>
    <property type="project" value="TreeGrafter"/>
</dbReference>
<dbReference type="GO" id="GO:0016787">
    <property type="term" value="F:hydrolase activity"/>
    <property type="evidence" value="ECO:0007669"/>
    <property type="project" value="InterPro"/>
</dbReference>
<dbReference type="Proteomes" id="UP000310200">
    <property type="component" value="Unassembled WGS sequence"/>
</dbReference>
<accession>A0A4S2KSE0</accession>
<dbReference type="EMBL" id="QBLH01001202">
    <property type="protein sequence ID" value="TGZ52680.1"/>
    <property type="molecule type" value="Genomic_DNA"/>
</dbReference>
<dbReference type="PANTHER" id="PTHR10188">
    <property type="entry name" value="L-ASPARAGINASE"/>
    <property type="match status" value="1"/>
</dbReference>
<gene>
    <name evidence="2" type="ORF">DBV15_11887</name>
</gene>
<dbReference type="PANTHER" id="PTHR10188:SF43">
    <property type="entry name" value="ASPARAGINASE (EUROFUNG)"/>
    <property type="match status" value="1"/>
</dbReference>
<keyword evidence="3" id="KW-1185">Reference proteome</keyword>
<organism evidence="2 3">
    <name type="scientific">Temnothorax longispinosus</name>
    <dbReference type="NCBI Taxonomy" id="300112"/>
    <lineage>
        <taxon>Eukaryota</taxon>
        <taxon>Metazoa</taxon>
        <taxon>Ecdysozoa</taxon>
        <taxon>Arthropoda</taxon>
        <taxon>Hexapoda</taxon>
        <taxon>Insecta</taxon>
        <taxon>Pterygota</taxon>
        <taxon>Neoptera</taxon>
        <taxon>Endopterygota</taxon>
        <taxon>Hymenoptera</taxon>
        <taxon>Apocrita</taxon>
        <taxon>Aculeata</taxon>
        <taxon>Formicoidea</taxon>
        <taxon>Formicidae</taxon>
        <taxon>Myrmicinae</taxon>
        <taxon>Temnothorax</taxon>
    </lineage>
</organism>
<reference evidence="2 3" key="1">
    <citation type="journal article" date="2019" name="Philos. Trans. R. Soc. Lond., B, Biol. Sci.">
        <title>Ant behaviour and brain gene expression of defending hosts depend on the ecological success of the intruding social parasite.</title>
        <authorList>
            <person name="Kaur R."/>
            <person name="Stoldt M."/>
            <person name="Jongepier E."/>
            <person name="Feldmeyer B."/>
            <person name="Menzel F."/>
            <person name="Bornberg-Bauer E."/>
            <person name="Foitzik S."/>
        </authorList>
    </citation>
    <scope>NUCLEOTIDE SEQUENCE [LARGE SCALE GENOMIC DNA]</scope>
    <source>
        <tissue evidence="2">Whole body</tissue>
    </source>
</reference>
<dbReference type="STRING" id="300112.A0A4S2KSE0"/>
<dbReference type="Gene3D" id="3.60.20.30">
    <property type="entry name" value="(Glycosyl)asparaginase"/>
    <property type="match status" value="1"/>
</dbReference>
<protein>
    <submittedName>
        <fullName evidence="2">WD repeat-containing protein 60</fullName>
    </submittedName>
</protein>
<evidence type="ECO:0000256" key="1">
    <source>
        <dbReference type="ARBA" id="ARBA00010872"/>
    </source>
</evidence>
<evidence type="ECO:0000313" key="3">
    <source>
        <dbReference type="Proteomes" id="UP000310200"/>
    </source>
</evidence>
<proteinExistence type="inferred from homology"/>
<name>A0A4S2KSE0_9HYME</name>
<dbReference type="Pfam" id="PF01112">
    <property type="entry name" value="Asparaginase_2"/>
    <property type="match status" value="1"/>
</dbReference>
<dbReference type="AlphaFoldDB" id="A0A4S2KSE0"/>
<comment type="caution">
    <text evidence="2">The sequence shown here is derived from an EMBL/GenBank/DDBJ whole genome shotgun (WGS) entry which is preliminary data.</text>
</comment>
<evidence type="ECO:0000313" key="2">
    <source>
        <dbReference type="EMBL" id="TGZ52680.1"/>
    </source>
</evidence>
<dbReference type="InterPro" id="IPR029055">
    <property type="entry name" value="Ntn_hydrolases_N"/>
</dbReference>